<reference evidence="4 5" key="1">
    <citation type="submission" date="2020-03" db="EMBL/GenBank/DDBJ databases">
        <title>Complete genome sequence of Shewanella sp.</title>
        <authorList>
            <person name="Kim Y.-S."/>
            <person name="Kim S.-J."/>
            <person name="Jung H.-K."/>
            <person name="Kim K.-H."/>
        </authorList>
    </citation>
    <scope>NUCLEOTIDE SEQUENCE [LARGE SCALE GENOMIC DNA]</scope>
    <source>
        <strain evidence="4 5">PN3F2</strain>
    </source>
</reference>
<feature type="domain" description="Doubled CXXCH motif" evidence="3">
    <location>
        <begin position="336"/>
        <end position="366"/>
    </location>
</feature>
<dbReference type="PROSITE" id="PS50005">
    <property type="entry name" value="TPR"/>
    <property type="match status" value="2"/>
</dbReference>
<name>A0A6G9QKJ6_9GAMM</name>
<evidence type="ECO:0000256" key="1">
    <source>
        <dbReference type="ARBA" id="ARBA00022729"/>
    </source>
</evidence>
<dbReference type="RefSeq" id="WP_167678521.1">
    <property type="nucleotide sequence ID" value="NZ_CP050313.1"/>
</dbReference>
<dbReference type="InterPro" id="IPR019734">
    <property type="entry name" value="TPR_rpt"/>
</dbReference>
<dbReference type="Pfam" id="PF13432">
    <property type="entry name" value="TPR_16"/>
    <property type="match status" value="1"/>
</dbReference>
<feature type="repeat" description="TPR" evidence="2">
    <location>
        <begin position="596"/>
        <end position="629"/>
    </location>
</feature>
<keyword evidence="1" id="KW-0732">Signal</keyword>
<dbReference type="Pfam" id="PF09699">
    <property type="entry name" value="Paired_CXXCH_1"/>
    <property type="match status" value="1"/>
</dbReference>
<dbReference type="Gene3D" id="1.25.40.10">
    <property type="entry name" value="Tetratricopeptide repeat domain"/>
    <property type="match status" value="1"/>
</dbReference>
<dbReference type="EMBL" id="CP050313">
    <property type="protein sequence ID" value="QIR15094.1"/>
    <property type="molecule type" value="Genomic_DNA"/>
</dbReference>
<dbReference type="SMART" id="SM00028">
    <property type="entry name" value="TPR"/>
    <property type="match status" value="4"/>
</dbReference>
<dbReference type="PANTHER" id="PTHR35038">
    <property type="entry name" value="DISSIMILATORY SULFITE REDUCTASE SIRA"/>
    <property type="match status" value="1"/>
</dbReference>
<gene>
    <name evidence="4" type="ORF">HBH39_11885</name>
</gene>
<dbReference type="AlphaFoldDB" id="A0A6G9QKJ6"/>
<feature type="repeat" description="TPR" evidence="2">
    <location>
        <begin position="562"/>
        <end position="595"/>
    </location>
</feature>
<dbReference type="Gene3D" id="1.10.1130.10">
    <property type="entry name" value="Flavocytochrome C3, Chain A"/>
    <property type="match status" value="2"/>
</dbReference>
<dbReference type="InterPro" id="IPR036280">
    <property type="entry name" value="Multihaem_cyt_sf"/>
</dbReference>
<dbReference type="InterPro" id="IPR010177">
    <property type="entry name" value="Paired_CXXCH_1"/>
</dbReference>
<dbReference type="PANTHER" id="PTHR35038:SF8">
    <property type="entry name" value="C-TYPE POLYHEME CYTOCHROME OMCC"/>
    <property type="match status" value="1"/>
</dbReference>
<dbReference type="SUPFAM" id="SSF48452">
    <property type="entry name" value="TPR-like"/>
    <property type="match status" value="1"/>
</dbReference>
<evidence type="ECO:0000313" key="4">
    <source>
        <dbReference type="EMBL" id="QIR15094.1"/>
    </source>
</evidence>
<keyword evidence="2" id="KW-0802">TPR repeat</keyword>
<sequence>MLNILLKVLGYILFTASLLFNYFAYAQAPHHDLLSKLNTHETKGAASGFVDDIACSTCHNQIYQSYQNVGMARSFSSPANTAFIERFGEEFYQTESQRYYRIDQQGTELTFFRYQKDSDGKIINQISLNIEWVLGSGYRARSYLYRNDSGELFMLPIGWYSQSQEWGMSPGFEDAEHFGIQRQIKRECLFCHNAYPEVPINSDHHLAGHYFPKELPQGTGCQRCHGPGAEHVRTALSVASKAEIIAKIINPRKLPPEERDSICFQCHMLPAVSMIGIRDFNQSTYSFRAGQKLTNYINHVEVTQENVEKDEQFEINHHGYRFWQSKCYQQSEAELACITCHNPHEKPNSAQFRASVSNKCQNCHSQIVTLHPNLSSTTQMNEANKGTKSDVEPITADSDCVTCHMPTRRTQDVIKVTMTDHLISRGPFDLDAILKPRERDDPIITDVNLLPWGELPNERDTELLRAVTVLRTRANKDATNALKNLLINNPIRSPIPYIDLLNAEITLGKYGDAENTAHHVLNQPNAPTFEVLSQLALAQLGLNKTQSAIDTLTYAISLRNNPVNNYNLGVILFNQGQFEQAEIQFDLAIKLRPNMHAAWLYRGRILAQNAQFDEAIEAMKQSLAIAPSYENAYVDLINLLEQQQHHDEARRYLEVGLRVASSTGQLTALESKR</sequence>
<accession>A0A6G9QKJ6</accession>
<evidence type="ECO:0000256" key="2">
    <source>
        <dbReference type="PROSITE-ProRule" id="PRU00339"/>
    </source>
</evidence>
<dbReference type="KEGG" id="saes:HBH39_11885"/>
<organism evidence="4 5">
    <name type="scientific">Shewanella aestuarii</name>
    <dbReference type="NCBI Taxonomy" id="1028752"/>
    <lineage>
        <taxon>Bacteria</taxon>
        <taxon>Pseudomonadati</taxon>
        <taxon>Pseudomonadota</taxon>
        <taxon>Gammaproteobacteria</taxon>
        <taxon>Alteromonadales</taxon>
        <taxon>Shewanellaceae</taxon>
        <taxon>Shewanella</taxon>
    </lineage>
</organism>
<evidence type="ECO:0000313" key="5">
    <source>
        <dbReference type="Proteomes" id="UP000502608"/>
    </source>
</evidence>
<proteinExistence type="predicted"/>
<protein>
    <submittedName>
        <fullName evidence="4">Tetratricopeptide repeat protein</fullName>
    </submittedName>
</protein>
<keyword evidence="5" id="KW-1185">Reference proteome</keyword>
<dbReference type="SUPFAM" id="SSF48695">
    <property type="entry name" value="Multiheme cytochromes"/>
    <property type="match status" value="1"/>
</dbReference>
<dbReference type="Proteomes" id="UP000502608">
    <property type="component" value="Chromosome"/>
</dbReference>
<dbReference type="InterPro" id="IPR011990">
    <property type="entry name" value="TPR-like_helical_dom_sf"/>
</dbReference>
<evidence type="ECO:0000259" key="3">
    <source>
        <dbReference type="Pfam" id="PF09699"/>
    </source>
</evidence>
<dbReference type="InterPro" id="IPR051829">
    <property type="entry name" value="Multiheme_Cytochr_ET"/>
</dbReference>